<evidence type="ECO:0000256" key="6">
    <source>
        <dbReference type="SAM" id="MobiDB-lite"/>
    </source>
</evidence>
<feature type="repeat" description="Pumilio" evidence="5">
    <location>
        <begin position="271"/>
        <end position="307"/>
    </location>
</feature>
<protein>
    <recommendedName>
        <fullName evidence="7">PUM-HD domain-containing protein</fullName>
    </recommendedName>
</protein>
<feature type="repeat" description="Pumilio" evidence="5">
    <location>
        <begin position="419"/>
        <end position="454"/>
    </location>
</feature>
<organism evidence="8 9">
    <name type="scientific">Lactuca sativa</name>
    <name type="common">Garden lettuce</name>
    <dbReference type="NCBI Taxonomy" id="4236"/>
    <lineage>
        <taxon>Eukaryota</taxon>
        <taxon>Viridiplantae</taxon>
        <taxon>Streptophyta</taxon>
        <taxon>Embryophyta</taxon>
        <taxon>Tracheophyta</taxon>
        <taxon>Spermatophyta</taxon>
        <taxon>Magnoliopsida</taxon>
        <taxon>eudicotyledons</taxon>
        <taxon>Gunneridae</taxon>
        <taxon>Pentapetalae</taxon>
        <taxon>asterids</taxon>
        <taxon>campanulids</taxon>
        <taxon>Asterales</taxon>
        <taxon>Asteraceae</taxon>
        <taxon>Cichorioideae</taxon>
        <taxon>Cichorieae</taxon>
        <taxon>Lactucinae</taxon>
        <taxon>Lactuca</taxon>
    </lineage>
</organism>
<dbReference type="GO" id="GO:0003729">
    <property type="term" value="F:mRNA binding"/>
    <property type="evidence" value="ECO:0000318"/>
    <property type="project" value="GO_Central"/>
</dbReference>
<feature type="compositionally biased region" description="Polar residues" evidence="6">
    <location>
        <begin position="1"/>
        <end position="14"/>
    </location>
</feature>
<evidence type="ECO:0000313" key="8">
    <source>
        <dbReference type="EMBL" id="KAJ0201234.1"/>
    </source>
</evidence>
<proteinExistence type="predicted"/>
<dbReference type="InterPro" id="IPR033712">
    <property type="entry name" value="Pumilio_RNA-bd"/>
</dbReference>
<dbReference type="GO" id="GO:0006417">
    <property type="term" value="P:regulation of translation"/>
    <property type="evidence" value="ECO:0007669"/>
    <property type="project" value="UniProtKB-KW"/>
</dbReference>
<dbReference type="InterPro" id="IPR011989">
    <property type="entry name" value="ARM-like"/>
</dbReference>
<name>A0A9R1X760_LACSA</name>
<dbReference type="FunFam" id="1.25.10.10:FF:000237">
    <property type="entry name" value="Pumilio homolog 9"/>
    <property type="match status" value="1"/>
</dbReference>
<dbReference type="PANTHER" id="PTHR12537:SF180">
    <property type="entry name" value="ARMADILLO-LIKE HELICAL, PUMILIO DOMAIN-CONTAINING PROTEIN"/>
    <property type="match status" value="1"/>
</dbReference>
<evidence type="ECO:0000313" key="9">
    <source>
        <dbReference type="Proteomes" id="UP000235145"/>
    </source>
</evidence>
<evidence type="ECO:0000256" key="4">
    <source>
        <dbReference type="ARBA" id="ARBA00058490"/>
    </source>
</evidence>
<dbReference type="Gene3D" id="1.25.10.10">
    <property type="entry name" value="Leucine-rich Repeat Variant"/>
    <property type="match status" value="1"/>
</dbReference>
<dbReference type="AlphaFoldDB" id="A0A9R1X760"/>
<dbReference type="SMART" id="SM00025">
    <property type="entry name" value="Pumilio"/>
    <property type="match status" value="8"/>
</dbReference>
<feature type="domain" description="PUM-HD" evidence="7">
    <location>
        <begin position="214"/>
        <end position="554"/>
    </location>
</feature>
<dbReference type="Proteomes" id="UP000235145">
    <property type="component" value="Unassembled WGS sequence"/>
</dbReference>
<dbReference type="EMBL" id="NBSK02000006">
    <property type="protein sequence ID" value="KAJ0201234.1"/>
    <property type="molecule type" value="Genomic_DNA"/>
</dbReference>
<accession>A0A9R1X760</accession>
<evidence type="ECO:0000256" key="1">
    <source>
        <dbReference type="ARBA" id="ARBA00022737"/>
    </source>
</evidence>
<dbReference type="InterPro" id="IPR001313">
    <property type="entry name" value="Pumilio_RNA-bd_rpt"/>
</dbReference>
<dbReference type="PANTHER" id="PTHR12537">
    <property type="entry name" value="RNA BINDING PROTEIN PUMILIO-RELATED"/>
    <property type="match status" value="1"/>
</dbReference>
<keyword evidence="1" id="KW-0677">Repeat</keyword>
<dbReference type="Pfam" id="PF00806">
    <property type="entry name" value="PUF"/>
    <property type="match status" value="8"/>
</dbReference>
<gene>
    <name evidence="8" type="ORF">LSAT_V11C600340450</name>
</gene>
<evidence type="ECO:0000256" key="3">
    <source>
        <dbReference type="ARBA" id="ARBA00022884"/>
    </source>
</evidence>
<feature type="repeat" description="Pumilio" evidence="5">
    <location>
        <begin position="235"/>
        <end position="270"/>
    </location>
</feature>
<evidence type="ECO:0000259" key="7">
    <source>
        <dbReference type="PROSITE" id="PS50303"/>
    </source>
</evidence>
<dbReference type="OrthoDB" id="668540at2759"/>
<dbReference type="Gramene" id="rna-gnl|WGS:NBSK|LSAT_6X113080_mrna">
    <property type="protein sequence ID" value="cds-PLY99226.1"/>
    <property type="gene ID" value="gene-LSAT_6X113080"/>
</dbReference>
<comment type="function">
    <text evidence="4">Sequence-specific RNA-binding protein that regulates translation and mRNA stability by binding the 3'-UTR of target mRNAs.</text>
</comment>
<feature type="repeat" description="Pumilio" evidence="5">
    <location>
        <begin position="383"/>
        <end position="418"/>
    </location>
</feature>
<dbReference type="CDD" id="cd07920">
    <property type="entry name" value="Pumilio"/>
    <property type="match status" value="1"/>
</dbReference>
<dbReference type="SUPFAM" id="SSF48371">
    <property type="entry name" value="ARM repeat"/>
    <property type="match status" value="1"/>
</dbReference>
<dbReference type="GO" id="GO:0010608">
    <property type="term" value="P:post-transcriptional regulation of gene expression"/>
    <property type="evidence" value="ECO:0000318"/>
    <property type="project" value="GO_Central"/>
</dbReference>
<keyword evidence="9" id="KW-1185">Reference proteome</keyword>
<dbReference type="GO" id="GO:0005737">
    <property type="term" value="C:cytoplasm"/>
    <property type="evidence" value="ECO:0000318"/>
    <property type="project" value="GO_Central"/>
</dbReference>
<keyword evidence="2" id="KW-0810">Translation regulation</keyword>
<evidence type="ECO:0000256" key="2">
    <source>
        <dbReference type="ARBA" id="ARBA00022845"/>
    </source>
</evidence>
<feature type="repeat" description="Pumilio" evidence="5">
    <location>
        <begin position="455"/>
        <end position="490"/>
    </location>
</feature>
<keyword evidence="3" id="KW-0694">RNA-binding</keyword>
<dbReference type="PROSITE" id="PS50302">
    <property type="entry name" value="PUM"/>
    <property type="match status" value="5"/>
</dbReference>
<dbReference type="InterPro" id="IPR033133">
    <property type="entry name" value="PUM-HD"/>
</dbReference>
<feature type="region of interest" description="Disordered" evidence="6">
    <location>
        <begin position="1"/>
        <end position="23"/>
    </location>
</feature>
<evidence type="ECO:0000256" key="5">
    <source>
        <dbReference type="PROSITE-ProRule" id="PRU00317"/>
    </source>
</evidence>
<comment type="caution">
    <text evidence="8">The sequence shown here is derived from an EMBL/GenBank/DDBJ whole genome shotgun (WGS) entry which is preliminary data.</text>
</comment>
<dbReference type="InterPro" id="IPR016024">
    <property type="entry name" value="ARM-type_fold"/>
</dbReference>
<reference evidence="8 9" key="1">
    <citation type="journal article" date="2017" name="Nat. Commun.">
        <title>Genome assembly with in vitro proximity ligation data and whole-genome triplication in lettuce.</title>
        <authorList>
            <person name="Reyes-Chin-Wo S."/>
            <person name="Wang Z."/>
            <person name="Yang X."/>
            <person name="Kozik A."/>
            <person name="Arikit S."/>
            <person name="Song C."/>
            <person name="Xia L."/>
            <person name="Froenicke L."/>
            <person name="Lavelle D.O."/>
            <person name="Truco M.J."/>
            <person name="Xia R."/>
            <person name="Zhu S."/>
            <person name="Xu C."/>
            <person name="Xu H."/>
            <person name="Xu X."/>
            <person name="Cox K."/>
            <person name="Korf I."/>
            <person name="Meyers B.C."/>
            <person name="Michelmore R.W."/>
        </authorList>
    </citation>
    <scope>NUCLEOTIDE SEQUENCE [LARGE SCALE GENOMIC DNA]</scope>
    <source>
        <strain evidence="9">cv. Salinas</strain>
        <tissue evidence="8">Seedlings</tissue>
    </source>
</reference>
<sequence length="558" mass="62065">MKPQSNNNIIQTPPQHYATGDEGTFQSFSPGVVTDSGVLPGYDPDQIASSLPPSIDVDEDVCSAFSSLNISPTTHLHSPKLLPENLQGEFRGFGSPISIGEGSVHPFRSDSGLRGGNTGNSSRRIYSSVGHAHPFTVDPRQHQQQPLWRNRDVFHEVRSSGFDFDQSADLLHTEQLNPYFFCSSNSSAQILDETFLPNTIHVNNSSFPRPVSDNHNLISTRFRNHQLLGFLSLNELRGRIVSLAKDQNGCRLLQSKFENPTNDEIETVLYEVLDSITDLMKDQFGNYLVQKLISFCNDDHKLRILLSLTDVPVQMVIVCMNPHGTRAMQKLLENLTDPYQIALAVAALRPGAARLANDPNGHHVIQYCLIHFPSEVNEPILNEIANKCFEVATDRSGCCVLQACVEHAHGEIRNRLVSQILADALHLAEHPYGNYVLQHMVGLNVLDFTTHLVRELQGNFASLSRNKYASNVVEKCLKASGKDISSVIVMELITSPNPSMLLVDPYANFVIQSALTVSTGFVYECLLEVISDNMSSMRSNLYGKKILAWFEKRRILGI</sequence>
<dbReference type="PROSITE" id="PS50303">
    <property type="entry name" value="PUM_HD"/>
    <property type="match status" value="1"/>
</dbReference>